<accession>A0AAW3T433</accession>
<feature type="transmembrane region" description="Helical" evidence="2">
    <location>
        <begin position="18"/>
        <end position="39"/>
    </location>
</feature>
<dbReference type="Gene3D" id="3.40.50.150">
    <property type="entry name" value="Vaccinia Virus protein VP39"/>
    <property type="match status" value="1"/>
</dbReference>
<dbReference type="Pfam" id="PF00535">
    <property type="entry name" value="Glycos_transf_2"/>
    <property type="match status" value="1"/>
</dbReference>
<proteinExistence type="predicted"/>
<dbReference type="Proteomes" id="UP000590225">
    <property type="component" value="Unassembled WGS sequence"/>
</dbReference>
<keyword evidence="2" id="KW-1133">Transmembrane helix</keyword>
<keyword evidence="2" id="KW-0812">Transmembrane</keyword>
<sequence length="930" mass="101754">MTILLGTVAVLVDDDVVWLGWTVLVAWVVLSGVGVLVLYRAARRRAQAEVAARERRARNARNERAAQQAAKAEQAAEDAARTAAEREGAELSRAVPMRDLSTTAARRSVVSHWSRANPRSIQRFGAKNRSMWAAEVLAFRASRGRYGLDALDRAVLAAAKGAPEAFDPGTLLTLARLLAAFETEPQTRIAQRILRYLSGPAGASLSAEARHVATELLLLGGDETSAERIVQRTANPDYRHFLHRADLANPFLPGHEDLSMQSWLDLFNLTYTDHALEPVRLSAEGATPFDRLDSVPSDRVADGPLVTVIMTCFRPDDGMITAIRSMIRQSWRTWELLVIDDGSGPGYDAVLAQAAAMDRRVRVIRSAENRGTYFQRNEGIRRAFGEYVTMHDSDDWAHPRRLEIQVRHLETHPDLVGNVTSSLRVTNDLAFVQPRSASLRLTETSLLFRRRTVVDRVGYYDDVRKGADSEFRLRIESAFGSRVPLLELPVPLMLVRYSRTSLTGSDFGDGWVHSARVAYKSGWMRWHEQIAAGEAAPRIEHPMASRPYPANEYIQGVPVPERTLDVVVVSDYRPGANTAGTLERLVEDLDHLAASRTVGIAQIDSVSTCKDAALLPARLQDLVNEGRIVQLHDADRATASTVVVTAASMLTGLPSESRNIRAERTILVEDVESARDLVNVTYVRVDSVAVAAAAFGPDPELRSPNPDGLSALVDETTEDTPEVPTEQPTSASLDDVAPVHGSFAEPTSFAALPETQLELVNRALGLPQNATIVELGSGHSTVRLAAAIAQNRPDLRLVSLDHDAHYAGETRRMLADAGVADQATVVDAPLERFDFDGEAFPWYSRGAWESIQSIDLLFVDGPPASVRIHSRWPAVPLLGGRLSDGAILAVDDADRPDERSVIDDWQERAALTSAGTAGRTAFFHCGTATE</sequence>
<feature type="domain" description="Glycosyltransferase 2-like" evidence="3">
    <location>
        <begin position="307"/>
        <end position="431"/>
    </location>
</feature>
<dbReference type="EMBL" id="JACGXP010000002">
    <property type="protein sequence ID" value="MBA8990044.1"/>
    <property type="molecule type" value="Genomic_DNA"/>
</dbReference>
<dbReference type="InterPro" id="IPR029063">
    <property type="entry name" value="SAM-dependent_MTases_sf"/>
</dbReference>
<dbReference type="Pfam" id="PF13578">
    <property type="entry name" value="Methyltransf_24"/>
    <property type="match status" value="1"/>
</dbReference>
<name>A0AAW3T433_9MICO</name>
<protein>
    <submittedName>
        <fullName evidence="4">O-methyltransferase YrrM</fullName>
    </submittedName>
</protein>
<evidence type="ECO:0000256" key="2">
    <source>
        <dbReference type="SAM" id="Phobius"/>
    </source>
</evidence>
<evidence type="ECO:0000313" key="5">
    <source>
        <dbReference type="Proteomes" id="UP000590225"/>
    </source>
</evidence>
<comment type="caution">
    <text evidence="4">The sequence shown here is derived from an EMBL/GenBank/DDBJ whole genome shotgun (WGS) entry which is preliminary data.</text>
</comment>
<dbReference type="RefSeq" id="WP_182515597.1">
    <property type="nucleotide sequence ID" value="NZ_JACGXP010000002.1"/>
</dbReference>
<keyword evidence="2" id="KW-0472">Membrane</keyword>
<gene>
    <name evidence="4" type="ORF">FHW23_001290</name>
</gene>
<feature type="region of interest" description="Disordered" evidence="1">
    <location>
        <begin position="67"/>
        <end position="90"/>
    </location>
</feature>
<evidence type="ECO:0000313" key="4">
    <source>
        <dbReference type="EMBL" id="MBA8990044.1"/>
    </source>
</evidence>
<feature type="region of interest" description="Disordered" evidence="1">
    <location>
        <begin position="696"/>
        <end position="734"/>
    </location>
</feature>
<dbReference type="InterPro" id="IPR001173">
    <property type="entry name" value="Glyco_trans_2-like"/>
</dbReference>
<dbReference type="PANTHER" id="PTHR22916:SF3">
    <property type="entry name" value="UDP-GLCNAC:BETAGAL BETA-1,3-N-ACETYLGLUCOSAMINYLTRANSFERASE-LIKE PROTEIN 1"/>
    <property type="match status" value="1"/>
</dbReference>
<dbReference type="PANTHER" id="PTHR22916">
    <property type="entry name" value="GLYCOSYLTRANSFERASE"/>
    <property type="match status" value="1"/>
</dbReference>
<evidence type="ECO:0000259" key="3">
    <source>
        <dbReference type="Pfam" id="PF00535"/>
    </source>
</evidence>
<dbReference type="SUPFAM" id="SSF53448">
    <property type="entry name" value="Nucleotide-diphospho-sugar transferases"/>
    <property type="match status" value="1"/>
</dbReference>
<dbReference type="SUPFAM" id="SSF53335">
    <property type="entry name" value="S-adenosyl-L-methionine-dependent methyltransferases"/>
    <property type="match status" value="1"/>
</dbReference>
<reference evidence="4 5" key="1">
    <citation type="submission" date="2020-07" db="EMBL/GenBank/DDBJ databases">
        <title>Above-ground endophytic microbial communities from plants in different locations in the United States.</title>
        <authorList>
            <person name="Frank C."/>
        </authorList>
    </citation>
    <scope>NUCLEOTIDE SEQUENCE [LARGE SCALE GENOMIC DNA]</scope>
    <source>
        <strain evidence="4 5">WPL5_2</strain>
    </source>
</reference>
<dbReference type="AlphaFoldDB" id="A0AAW3T433"/>
<dbReference type="InterPro" id="IPR029044">
    <property type="entry name" value="Nucleotide-diphossugar_trans"/>
</dbReference>
<dbReference type="CDD" id="cd00761">
    <property type="entry name" value="Glyco_tranf_GTA_type"/>
    <property type="match status" value="1"/>
</dbReference>
<evidence type="ECO:0000256" key="1">
    <source>
        <dbReference type="SAM" id="MobiDB-lite"/>
    </source>
</evidence>
<dbReference type="GO" id="GO:0016758">
    <property type="term" value="F:hexosyltransferase activity"/>
    <property type="evidence" value="ECO:0007669"/>
    <property type="project" value="UniProtKB-ARBA"/>
</dbReference>
<dbReference type="Gene3D" id="3.90.550.10">
    <property type="entry name" value="Spore Coat Polysaccharide Biosynthesis Protein SpsA, Chain A"/>
    <property type="match status" value="1"/>
</dbReference>
<organism evidence="4 5">
    <name type="scientific">Curtobacterium pusillum</name>
    <dbReference type="NCBI Taxonomy" id="69373"/>
    <lineage>
        <taxon>Bacteria</taxon>
        <taxon>Bacillati</taxon>
        <taxon>Actinomycetota</taxon>
        <taxon>Actinomycetes</taxon>
        <taxon>Micrococcales</taxon>
        <taxon>Microbacteriaceae</taxon>
        <taxon>Curtobacterium</taxon>
    </lineage>
</organism>
<feature type="compositionally biased region" description="Basic and acidic residues" evidence="1">
    <location>
        <begin position="78"/>
        <end position="90"/>
    </location>
</feature>